<dbReference type="InterPro" id="IPR032710">
    <property type="entry name" value="NTF2-like_dom_sf"/>
</dbReference>
<organism evidence="8 9">
    <name type="scientific">Microlunatus ginsengisoli</name>
    <dbReference type="NCBI Taxonomy" id="363863"/>
    <lineage>
        <taxon>Bacteria</taxon>
        <taxon>Bacillati</taxon>
        <taxon>Actinomycetota</taxon>
        <taxon>Actinomycetes</taxon>
        <taxon>Propionibacteriales</taxon>
        <taxon>Propionibacteriaceae</taxon>
        <taxon>Microlunatus</taxon>
    </lineage>
</organism>
<evidence type="ECO:0000256" key="5">
    <source>
        <dbReference type="ARBA" id="ARBA00023163"/>
    </source>
</evidence>
<name>A0ABP7APL5_9ACTN</name>
<dbReference type="NCBIfam" id="TIGR02937">
    <property type="entry name" value="sigma70-ECF"/>
    <property type="match status" value="1"/>
</dbReference>
<reference evidence="9" key="1">
    <citation type="journal article" date="2019" name="Int. J. Syst. Evol. Microbiol.">
        <title>The Global Catalogue of Microorganisms (GCM) 10K type strain sequencing project: providing services to taxonomists for standard genome sequencing and annotation.</title>
        <authorList>
            <consortium name="The Broad Institute Genomics Platform"/>
            <consortium name="The Broad Institute Genome Sequencing Center for Infectious Disease"/>
            <person name="Wu L."/>
            <person name="Ma J."/>
        </authorList>
    </citation>
    <scope>NUCLEOTIDE SEQUENCE [LARGE SCALE GENOMIC DNA]</scope>
    <source>
        <strain evidence="9">JCM 16929</strain>
    </source>
</reference>
<dbReference type="Gene3D" id="1.10.1740.10">
    <property type="match status" value="1"/>
</dbReference>
<dbReference type="InterPro" id="IPR013324">
    <property type="entry name" value="RNA_pol_sigma_r3/r4-like"/>
</dbReference>
<dbReference type="RefSeq" id="WP_344808864.1">
    <property type="nucleotide sequence ID" value="NZ_BAABAB010000044.1"/>
</dbReference>
<dbReference type="SUPFAM" id="SSF54427">
    <property type="entry name" value="NTF2-like"/>
    <property type="match status" value="1"/>
</dbReference>
<keyword evidence="5" id="KW-0804">Transcription</keyword>
<dbReference type="InterPro" id="IPR013249">
    <property type="entry name" value="RNA_pol_sigma70_r4_t2"/>
</dbReference>
<proteinExistence type="inferred from homology"/>
<evidence type="ECO:0000259" key="7">
    <source>
        <dbReference type="Pfam" id="PF08281"/>
    </source>
</evidence>
<evidence type="ECO:0000256" key="3">
    <source>
        <dbReference type="ARBA" id="ARBA00023015"/>
    </source>
</evidence>
<evidence type="ECO:0000313" key="8">
    <source>
        <dbReference type="EMBL" id="GAA3637659.1"/>
    </source>
</evidence>
<evidence type="ECO:0000313" key="9">
    <source>
        <dbReference type="Proteomes" id="UP001501490"/>
    </source>
</evidence>
<dbReference type="Proteomes" id="UP001501490">
    <property type="component" value="Unassembled WGS sequence"/>
</dbReference>
<dbReference type="NCBIfam" id="NF007214">
    <property type="entry name" value="PRK09636.1"/>
    <property type="match status" value="1"/>
</dbReference>
<evidence type="ECO:0000256" key="4">
    <source>
        <dbReference type="ARBA" id="ARBA00023082"/>
    </source>
</evidence>
<dbReference type="PANTHER" id="PTHR30173">
    <property type="entry name" value="SIGMA 19 FACTOR"/>
    <property type="match status" value="1"/>
</dbReference>
<keyword evidence="3" id="KW-0805">Transcription regulation</keyword>
<evidence type="ECO:0000256" key="2">
    <source>
        <dbReference type="ARBA" id="ARBA00011344"/>
    </source>
</evidence>
<keyword evidence="4" id="KW-0731">Sigma factor</keyword>
<keyword evidence="9" id="KW-1185">Reference proteome</keyword>
<dbReference type="InterPro" id="IPR007627">
    <property type="entry name" value="RNA_pol_sigma70_r2"/>
</dbReference>
<comment type="subunit">
    <text evidence="2">Interacts transiently with the RNA polymerase catalytic core formed by RpoA, RpoB, RpoC and RpoZ (2 alpha, 1 beta, 1 beta' and 1 omega subunit) to form the RNA polymerase holoenzyme that can initiate transcription.</text>
</comment>
<dbReference type="Pfam" id="PF04542">
    <property type="entry name" value="Sigma70_r2"/>
    <property type="match status" value="1"/>
</dbReference>
<dbReference type="InterPro" id="IPR036388">
    <property type="entry name" value="WH-like_DNA-bd_sf"/>
</dbReference>
<gene>
    <name evidence="8" type="ORF">GCM10022236_45260</name>
</gene>
<dbReference type="SUPFAM" id="SSF88659">
    <property type="entry name" value="Sigma3 and sigma4 domains of RNA polymerase sigma factors"/>
    <property type="match status" value="1"/>
</dbReference>
<dbReference type="InterPro" id="IPR014303">
    <property type="entry name" value="RNA_pol_sigma-70_ECF"/>
</dbReference>
<protein>
    <submittedName>
        <fullName evidence="8">RNA polymerase sigma-70 factor</fullName>
    </submittedName>
</protein>
<dbReference type="Gene3D" id="1.10.10.10">
    <property type="entry name" value="Winged helix-like DNA-binding domain superfamily/Winged helix DNA-binding domain"/>
    <property type="match status" value="1"/>
</dbReference>
<dbReference type="PANTHER" id="PTHR30173:SF36">
    <property type="entry name" value="ECF RNA POLYMERASE SIGMA FACTOR SIGJ"/>
    <property type="match status" value="1"/>
</dbReference>
<feature type="domain" description="RNA polymerase sigma-70 region 2" evidence="6">
    <location>
        <begin position="8"/>
        <end position="67"/>
    </location>
</feature>
<comment type="caution">
    <text evidence="8">The sequence shown here is derived from an EMBL/GenBank/DDBJ whole genome shotgun (WGS) entry which is preliminary data.</text>
</comment>
<dbReference type="InterPro" id="IPR014284">
    <property type="entry name" value="RNA_pol_sigma-70_dom"/>
</dbReference>
<sequence>MSQAAILDLRPYLFSIAYRMLGTVSDAEDVVQEAYLRLAGATDVEHPKAYAATVTTRIAIDTLTSARVRRERYVGQWLPEPLLSDELGPEERFELDESVSIAFLVLLETLSPLERAAFVLHDALDYSYPEVAAVLERDEAACRQLVSRARRHLDARRPRFEADRDQRDRLANAFLAAAADGDVAALEQLLAEDVRCVGDGGGKVPAAAKPVVGRTRSARFLAGLVRQADRLDLAARATRVNGQPGLLLTAGEYVVGVLELEIADGQIQAVHNVINPDKLRHLGPVTDWDSLRVGR</sequence>
<comment type="similarity">
    <text evidence="1">Belongs to the sigma-70 factor family. ECF subfamily.</text>
</comment>
<evidence type="ECO:0000256" key="1">
    <source>
        <dbReference type="ARBA" id="ARBA00010641"/>
    </source>
</evidence>
<evidence type="ECO:0000259" key="6">
    <source>
        <dbReference type="Pfam" id="PF04542"/>
    </source>
</evidence>
<dbReference type="SUPFAM" id="SSF88946">
    <property type="entry name" value="Sigma2 domain of RNA polymerase sigma factors"/>
    <property type="match status" value="1"/>
</dbReference>
<feature type="domain" description="RNA polymerase sigma factor 70 region 4 type 2" evidence="7">
    <location>
        <begin position="102"/>
        <end position="153"/>
    </location>
</feature>
<dbReference type="EMBL" id="BAABAB010000044">
    <property type="protein sequence ID" value="GAA3637659.1"/>
    <property type="molecule type" value="Genomic_DNA"/>
</dbReference>
<dbReference type="Gene3D" id="3.10.450.50">
    <property type="match status" value="1"/>
</dbReference>
<dbReference type="Pfam" id="PF08281">
    <property type="entry name" value="Sigma70_r4_2"/>
    <property type="match status" value="1"/>
</dbReference>
<accession>A0ABP7APL5</accession>
<dbReference type="NCBIfam" id="TIGR02957">
    <property type="entry name" value="SigX4"/>
    <property type="match status" value="1"/>
</dbReference>
<dbReference type="InterPro" id="IPR013325">
    <property type="entry name" value="RNA_pol_sigma_r2"/>
</dbReference>
<dbReference type="InterPro" id="IPR052704">
    <property type="entry name" value="ECF_Sigma-70_Domain"/>
</dbReference>